<name>A0A5B7GTH7_PORTR</name>
<dbReference type="CDD" id="cd00637">
    <property type="entry name" value="7tm_classA_rhodopsin-like"/>
    <property type="match status" value="1"/>
</dbReference>
<keyword evidence="3 5" id="KW-1133">Transmembrane helix</keyword>
<reference evidence="7 8" key="1">
    <citation type="submission" date="2019-05" db="EMBL/GenBank/DDBJ databases">
        <title>Another draft genome of Portunus trituberculatus and its Hox gene families provides insights of decapod evolution.</title>
        <authorList>
            <person name="Jeong J.-H."/>
            <person name="Song I."/>
            <person name="Kim S."/>
            <person name="Choi T."/>
            <person name="Kim D."/>
            <person name="Ryu S."/>
            <person name="Kim W."/>
        </authorList>
    </citation>
    <scope>NUCLEOTIDE SEQUENCE [LARGE SCALE GENOMIC DNA]</scope>
    <source>
        <tissue evidence="7">Muscle</tissue>
    </source>
</reference>
<feature type="transmembrane region" description="Helical" evidence="5">
    <location>
        <begin position="44"/>
        <end position="72"/>
    </location>
</feature>
<keyword evidence="2 5" id="KW-0812">Transmembrane</keyword>
<evidence type="ECO:0000259" key="6">
    <source>
        <dbReference type="PROSITE" id="PS50262"/>
    </source>
</evidence>
<dbReference type="PROSITE" id="PS50262">
    <property type="entry name" value="G_PROTEIN_RECEP_F1_2"/>
    <property type="match status" value="1"/>
</dbReference>
<evidence type="ECO:0000256" key="5">
    <source>
        <dbReference type="SAM" id="Phobius"/>
    </source>
</evidence>
<evidence type="ECO:0000256" key="3">
    <source>
        <dbReference type="ARBA" id="ARBA00022989"/>
    </source>
</evidence>
<evidence type="ECO:0000313" key="7">
    <source>
        <dbReference type="EMBL" id="MPC62132.1"/>
    </source>
</evidence>
<protein>
    <recommendedName>
        <fullName evidence="6">G-protein coupled receptors family 1 profile domain-containing protein</fullName>
    </recommendedName>
</protein>
<proteinExistence type="predicted"/>
<dbReference type="SUPFAM" id="SSF81321">
    <property type="entry name" value="Family A G protein-coupled receptor-like"/>
    <property type="match status" value="1"/>
</dbReference>
<dbReference type="GO" id="GO:0016020">
    <property type="term" value="C:membrane"/>
    <property type="evidence" value="ECO:0007669"/>
    <property type="project" value="UniProtKB-SubCell"/>
</dbReference>
<dbReference type="Gene3D" id="1.20.1070.10">
    <property type="entry name" value="Rhodopsin 7-helix transmembrane proteins"/>
    <property type="match status" value="1"/>
</dbReference>
<keyword evidence="4 5" id="KW-0472">Membrane</keyword>
<evidence type="ECO:0000256" key="1">
    <source>
        <dbReference type="ARBA" id="ARBA00004370"/>
    </source>
</evidence>
<keyword evidence="8" id="KW-1185">Reference proteome</keyword>
<comment type="subcellular location">
    <subcellularLocation>
        <location evidence="1">Membrane</location>
    </subcellularLocation>
</comment>
<accession>A0A5B7GTH7</accession>
<evidence type="ECO:0000256" key="4">
    <source>
        <dbReference type="ARBA" id="ARBA00023136"/>
    </source>
</evidence>
<sequence>MVWCPRTRPAVKVLLCAPFCTILLLCLLRMFISIHTMWWCNDKILYLLSINILAIGFLTPMEFLYILVVAFLRTVAVWSPQRHQVKLRTSVTLVVNVPVWNTVCSMVIASSGNILHIQSKVKILHTLFLFLPVVLTLACYFSMIVVIRRNKRRVAATQDTAVTGKVMDQATRAMLALFITNLILILPFSIRFLLPHPYITNSVYNSIFGFLYTTHFFADPVVFVCFNNHHRKRVLQALKSFQQWVCCRPASTPQHTLPTFPLRFLQNVEEGY</sequence>
<feature type="transmembrane region" description="Helical" evidence="5">
    <location>
        <begin position="123"/>
        <end position="147"/>
    </location>
</feature>
<dbReference type="Proteomes" id="UP000324222">
    <property type="component" value="Unassembled WGS sequence"/>
</dbReference>
<feature type="transmembrane region" description="Helical" evidence="5">
    <location>
        <begin position="206"/>
        <end position="226"/>
    </location>
</feature>
<gene>
    <name evidence="7" type="ORF">E2C01_056215</name>
</gene>
<dbReference type="EMBL" id="VSRR010019327">
    <property type="protein sequence ID" value="MPC62132.1"/>
    <property type="molecule type" value="Genomic_DNA"/>
</dbReference>
<comment type="caution">
    <text evidence="7">The sequence shown here is derived from an EMBL/GenBank/DDBJ whole genome shotgun (WGS) entry which is preliminary data.</text>
</comment>
<dbReference type="AlphaFoldDB" id="A0A5B7GTH7"/>
<feature type="transmembrane region" description="Helical" evidence="5">
    <location>
        <begin position="12"/>
        <end position="32"/>
    </location>
</feature>
<feature type="domain" description="G-protein coupled receptors family 1 profile" evidence="6">
    <location>
        <begin position="104"/>
        <end position="223"/>
    </location>
</feature>
<feature type="transmembrane region" description="Helical" evidence="5">
    <location>
        <begin position="93"/>
        <end position="117"/>
    </location>
</feature>
<dbReference type="InterPro" id="IPR017452">
    <property type="entry name" value="GPCR_Rhodpsn_7TM"/>
</dbReference>
<evidence type="ECO:0000256" key="2">
    <source>
        <dbReference type="ARBA" id="ARBA00022692"/>
    </source>
</evidence>
<organism evidence="7 8">
    <name type="scientific">Portunus trituberculatus</name>
    <name type="common">Swimming crab</name>
    <name type="synonym">Neptunus trituberculatus</name>
    <dbReference type="NCBI Taxonomy" id="210409"/>
    <lineage>
        <taxon>Eukaryota</taxon>
        <taxon>Metazoa</taxon>
        <taxon>Ecdysozoa</taxon>
        <taxon>Arthropoda</taxon>
        <taxon>Crustacea</taxon>
        <taxon>Multicrustacea</taxon>
        <taxon>Malacostraca</taxon>
        <taxon>Eumalacostraca</taxon>
        <taxon>Eucarida</taxon>
        <taxon>Decapoda</taxon>
        <taxon>Pleocyemata</taxon>
        <taxon>Brachyura</taxon>
        <taxon>Eubrachyura</taxon>
        <taxon>Portunoidea</taxon>
        <taxon>Portunidae</taxon>
        <taxon>Portuninae</taxon>
        <taxon>Portunus</taxon>
    </lineage>
</organism>
<evidence type="ECO:0000313" key="8">
    <source>
        <dbReference type="Proteomes" id="UP000324222"/>
    </source>
</evidence>
<feature type="transmembrane region" description="Helical" evidence="5">
    <location>
        <begin position="175"/>
        <end position="194"/>
    </location>
</feature>